<dbReference type="InterPro" id="IPR043502">
    <property type="entry name" value="DNA/RNA_pol_sf"/>
</dbReference>
<keyword evidence="12" id="KW-0460">Magnesium</keyword>
<dbReference type="Gene3D" id="3.30.420.10">
    <property type="entry name" value="Ribonuclease H-like superfamily/Ribonuclease H"/>
    <property type="match status" value="2"/>
</dbReference>
<dbReference type="InterPro" id="IPR012337">
    <property type="entry name" value="RNaseH-like_sf"/>
</dbReference>
<dbReference type="InterPro" id="IPR000953">
    <property type="entry name" value="Chromo/chromo_shadow_dom"/>
</dbReference>
<evidence type="ECO:0000256" key="2">
    <source>
        <dbReference type="ARBA" id="ARBA00010879"/>
    </source>
</evidence>
<dbReference type="InterPro" id="IPR056924">
    <property type="entry name" value="SH3_Tf2-1"/>
</dbReference>
<evidence type="ECO:0000256" key="10">
    <source>
        <dbReference type="ARBA" id="ARBA00022759"/>
    </source>
</evidence>
<organism evidence="23 24">
    <name type="scientific">Labeo rohita</name>
    <name type="common">Indian major carp</name>
    <name type="synonym">Cyprinus rohita</name>
    <dbReference type="NCBI Taxonomy" id="84645"/>
    <lineage>
        <taxon>Eukaryota</taxon>
        <taxon>Metazoa</taxon>
        <taxon>Chordata</taxon>
        <taxon>Craniata</taxon>
        <taxon>Vertebrata</taxon>
        <taxon>Euteleostomi</taxon>
        <taxon>Actinopterygii</taxon>
        <taxon>Neopterygii</taxon>
        <taxon>Teleostei</taxon>
        <taxon>Ostariophysi</taxon>
        <taxon>Cypriniformes</taxon>
        <taxon>Cyprinidae</taxon>
        <taxon>Labeoninae</taxon>
        <taxon>Labeonini</taxon>
        <taxon>Labeo</taxon>
    </lineage>
</organism>
<dbReference type="Proteomes" id="UP000830375">
    <property type="component" value="Unassembled WGS sequence"/>
</dbReference>
<keyword evidence="4" id="KW-0645">Protease</keyword>
<dbReference type="InterPro" id="IPR050951">
    <property type="entry name" value="Retrovirus_Pol_polyprotein"/>
</dbReference>
<dbReference type="InterPro" id="IPR043128">
    <property type="entry name" value="Rev_trsase/Diguanyl_cyclase"/>
</dbReference>
<keyword evidence="11" id="KW-0378">Hydrolase</keyword>
<dbReference type="PANTHER" id="PTHR37984">
    <property type="entry name" value="PROTEIN CBG26694"/>
    <property type="match status" value="1"/>
</dbReference>
<dbReference type="Pfam" id="PF17921">
    <property type="entry name" value="Integrase_H2C2"/>
    <property type="match status" value="1"/>
</dbReference>
<keyword evidence="6" id="KW-0548">Nucleotidyltransferase</keyword>
<feature type="domain" description="Integrase catalytic" evidence="22">
    <location>
        <begin position="517"/>
        <end position="603"/>
    </location>
</feature>
<dbReference type="PROSITE" id="PS50878">
    <property type="entry name" value="RT_POL"/>
    <property type="match status" value="1"/>
</dbReference>
<keyword evidence="10" id="KW-0255">Endonuclease</keyword>
<evidence type="ECO:0000256" key="3">
    <source>
        <dbReference type="ARBA" id="ARBA00012180"/>
    </source>
</evidence>
<proteinExistence type="inferred from homology"/>
<dbReference type="Gene3D" id="3.10.10.10">
    <property type="entry name" value="HIV Type 1 Reverse Transcriptase, subunit A, domain 1"/>
    <property type="match status" value="1"/>
</dbReference>
<evidence type="ECO:0000256" key="6">
    <source>
        <dbReference type="ARBA" id="ARBA00022695"/>
    </source>
</evidence>
<evidence type="ECO:0000256" key="17">
    <source>
        <dbReference type="ARBA" id="ARBA00023172"/>
    </source>
</evidence>
<keyword evidence="9" id="KW-0064">Aspartyl protease</keyword>
<dbReference type="Pfam" id="PF00385">
    <property type="entry name" value="Chromo"/>
    <property type="match status" value="1"/>
</dbReference>
<protein>
    <recommendedName>
        <fullName evidence="18">Gypsy retrotransposon integrase-like protein 1</fullName>
        <ecNumber evidence="3">3.1.26.4</ecNumber>
    </recommendedName>
</protein>
<dbReference type="InterPro" id="IPR036397">
    <property type="entry name" value="RNaseH_sf"/>
</dbReference>
<dbReference type="InterPro" id="IPR023780">
    <property type="entry name" value="Chromo_domain"/>
</dbReference>
<dbReference type="SUPFAM" id="SSF56672">
    <property type="entry name" value="DNA/RNA polymerases"/>
    <property type="match status" value="1"/>
</dbReference>
<dbReference type="Gene3D" id="3.30.70.270">
    <property type="match status" value="2"/>
</dbReference>
<evidence type="ECO:0000256" key="7">
    <source>
        <dbReference type="ARBA" id="ARBA00022722"/>
    </source>
</evidence>
<evidence type="ECO:0000256" key="11">
    <source>
        <dbReference type="ARBA" id="ARBA00022801"/>
    </source>
</evidence>
<dbReference type="InterPro" id="IPR001584">
    <property type="entry name" value="Integrase_cat-core"/>
</dbReference>
<dbReference type="InterPro" id="IPR041588">
    <property type="entry name" value="Integrase_H2C2"/>
</dbReference>
<feature type="compositionally biased region" description="Basic residues" evidence="19">
    <location>
        <begin position="844"/>
        <end position="855"/>
    </location>
</feature>
<comment type="similarity">
    <text evidence="2">Belongs to the beta type-B retroviral polymerase family. HERV class-II K(HML-2) pol subfamily.</text>
</comment>
<feature type="domain" description="Reverse transcriptase" evidence="21">
    <location>
        <begin position="1"/>
        <end position="178"/>
    </location>
</feature>
<feature type="region of interest" description="Disordered" evidence="19">
    <location>
        <begin position="836"/>
        <end position="891"/>
    </location>
</feature>
<dbReference type="InterPro" id="IPR041373">
    <property type="entry name" value="RT_RNaseH"/>
</dbReference>
<evidence type="ECO:0000256" key="14">
    <source>
        <dbReference type="ARBA" id="ARBA00022918"/>
    </source>
</evidence>
<dbReference type="Gene3D" id="1.10.340.70">
    <property type="match status" value="1"/>
</dbReference>
<feature type="compositionally biased region" description="Low complexity" evidence="19">
    <location>
        <begin position="866"/>
        <end position="891"/>
    </location>
</feature>
<dbReference type="InterPro" id="IPR016197">
    <property type="entry name" value="Chromo-like_dom_sf"/>
</dbReference>
<dbReference type="InterPro" id="IPR000477">
    <property type="entry name" value="RT_dom"/>
</dbReference>
<feature type="domain" description="Chromo" evidence="20">
    <location>
        <begin position="788"/>
        <end position="846"/>
    </location>
</feature>
<reference evidence="23 24" key="1">
    <citation type="submission" date="2022-01" db="EMBL/GenBank/DDBJ databases">
        <title>A high-quality chromosome-level genome assembly of rohu carp, Labeo rohita.</title>
        <authorList>
            <person name="Arick M.A. II"/>
            <person name="Hsu C.-Y."/>
            <person name="Magbanua Z."/>
            <person name="Pechanova O."/>
            <person name="Grover C."/>
            <person name="Miller E."/>
            <person name="Thrash A."/>
            <person name="Ezzel L."/>
            <person name="Alam S."/>
            <person name="Benzie J."/>
            <person name="Hamilton M."/>
            <person name="Karsi A."/>
            <person name="Lawrence M.L."/>
            <person name="Peterson D.G."/>
        </authorList>
    </citation>
    <scope>NUCLEOTIDE SEQUENCE [LARGE SCALE GENOMIC DNA]</scope>
    <source>
        <strain evidence="24">BAU-BD-2019</strain>
        <tissue evidence="23">Blood</tissue>
    </source>
</reference>
<evidence type="ECO:0000313" key="24">
    <source>
        <dbReference type="Proteomes" id="UP000830375"/>
    </source>
</evidence>
<evidence type="ECO:0000256" key="19">
    <source>
        <dbReference type="SAM" id="MobiDB-lite"/>
    </source>
</evidence>
<comment type="subcellular location">
    <subcellularLocation>
        <location evidence="1">Nucleus</location>
    </subcellularLocation>
</comment>
<dbReference type="Pfam" id="PF24626">
    <property type="entry name" value="SH3_Tf2-1"/>
    <property type="match status" value="1"/>
</dbReference>
<accession>A0ABQ8L5L2</accession>
<dbReference type="Pfam" id="PF00078">
    <property type="entry name" value="RVT_1"/>
    <property type="match status" value="1"/>
</dbReference>
<gene>
    <name evidence="23" type="ORF">H4Q32_026174</name>
</gene>
<dbReference type="EMBL" id="JACTAM010002226">
    <property type="protein sequence ID" value="KAI2645481.1"/>
    <property type="molecule type" value="Genomic_DNA"/>
</dbReference>
<name>A0ABQ8L5L2_LABRO</name>
<dbReference type="CDD" id="cd01647">
    <property type="entry name" value="RT_LTR"/>
    <property type="match status" value="1"/>
</dbReference>
<dbReference type="EC" id="3.1.26.4" evidence="3"/>
<sequence>MEFIRPSTSPAASSFFFVGKKDGGLRPCIDYCCLNSQTVKFPYPLPLVPAALEELCGARIFSKLDLRSAYNLVRIRRGDEWKTAFITPVGHYEYRVMPYGLANSPSIFQNFMNEVFWEFLHRFVIIYIDDILIYSRDLVEHRRHVTQVLQCLRKHQLFLKKEKYEFHQSTIQFLGYVISPAGIQMDLGKVDAVRDWPQPSTVKELQRFFGFANFYRRFIHNFSHLTAPLTTLLRGQPKTLTWTLEASEAFAALKRAFSEAPTLVLPDPSKPFTVEVDASTVSAGAVLSQYSGEPPSLHPCAFFSKKLSPAEQNYDIGNRELLAVKLALEEWRHWLEGATHPFQVIADHRNLEYIREAKCLNPRQARWALLFSRFNFTMTYRPGSKNVKADALSRLHQPDLPSSSDPILPPNLIVSPIIWEIDQQIQETTALESVLLGGPEGKTYVPPSLRHSLLDSVHSSPGSGHPGSMITLSLLRSRYWWPKMAQEVSRHVRSCSVCAMANTPRQLSQGKLLPLPVPTRPWTHIGVDFIADLPSSESFTCILIVVDNFSKSCKFIPLKGLPTALETAEALFPQIFRHFGLPEEIVSDRTPTNGQTERKIQELGRYLWSYCSTTQHGWSRYLPWAEYAQNSLRQSTTGLTQFQCVLGYQPPLFPWSEEPANVPAVDHWFRESERVWDSAHIHLQQAVRRHKAFADTRRAPALTYHPGDKLWLSTWDIRPRFIGPFTILHQVNPVTYRLELPSHFRIHPTFHVSLLKPYTQPLLPSSADPDGADVPPPPPEIIADPSVYRVNDILDSRRWGGRLEYLVNWEGYGPEERSWVPRDDVLDPTLLADFHLAHPDRPAPRPRGRPRRRLRASGAARGGRGTVRTPPAPSASLPSSATPARSRSPEF</sequence>
<evidence type="ECO:0000256" key="18">
    <source>
        <dbReference type="ARBA" id="ARBA00039658"/>
    </source>
</evidence>
<evidence type="ECO:0000256" key="16">
    <source>
        <dbReference type="ARBA" id="ARBA00023125"/>
    </source>
</evidence>
<evidence type="ECO:0000256" key="1">
    <source>
        <dbReference type="ARBA" id="ARBA00004123"/>
    </source>
</evidence>
<keyword evidence="17" id="KW-0233">DNA recombination</keyword>
<dbReference type="SMART" id="SM00298">
    <property type="entry name" value="CHROMO"/>
    <property type="match status" value="1"/>
</dbReference>
<evidence type="ECO:0000256" key="15">
    <source>
        <dbReference type="ARBA" id="ARBA00022932"/>
    </source>
</evidence>
<evidence type="ECO:0000256" key="13">
    <source>
        <dbReference type="ARBA" id="ARBA00022908"/>
    </source>
</evidence>
<keyword evidence="5" id="KW-0808">Transferase</keyword>
<dbReference type="PROSITE" id="PS50013">
    <property type="entry name" value="CHROMO_2"/>
    <property type="match status" value="1"/>
</dbReference>
<keyword evidence="15" id="KW-0239">DNA-directed DNA polymerase</keyword>
<dbReference type="Gene3D" id="2.40.50.40">
    <property type="match status" value="1"/>
</dbReference>
<keyword evidence="8" id="KW-0479">Metal-binding</keyword>
<evidence type="ECO:0000256" key="4">
    <source>
        <dbReference type="ARBA" id="ARBA00022670"/>
    </source>
</evidence>
<dbReference type="PANTHER" id="PTHR37984:SF5">
    <property type="entry name" value="PROTEIN NYNRIN-LIKE"/>
    <property type="match status" value="1"/>
</dbReference>
<keyword evidence="16" id="KW-0238">DNA-binding</keyword>
<evidence type="ECO:0000259" key="22">
    <source>
        <dbReference type="PROSITE" id="PS50994"/>
    </source>
</evidence>
<evidence type="ECO:0000256" key="9">
    <source>
        <dbReference type="ARBA" id="ARBA00022750"/>
    </source>
</evidence>
<dbReference type="SUPFAM" id="SSF53098">
    <property type="entry name" value="Ribonuclease H-like"/>
    <property type="match status" value="1"/>
</dbReference>
<keyword evidence="7" id="KW-0540">Nuclease</keyword>
<evidence type="ECO:0000313" key="23">
    <source>
        <dbReference type="EMBL" id="KAI2645481.1"/>
    </source>
</evidence>
<keyword evidence="13" id="KW-0229">DNA integration</keyword>
<evidence type="ECO:0000256" key="5">
    <source>
        <dbReference type="ARBA" id="ARBA00022679"/>
    </source>
</evidence>
<evidence type="ECO:0000256" key="12">
    <source>
        <dbReference type="ARBA" id="ARBA00022842"/>
    </source>
</evidence>
<comment type="caution">
    <text evidence="23">The sequence shown here is derived from an EMBL/GenBank/DDBJ whole genome shotgun (WGS) entry which is preliminary data.</text>
</comment>
<dbReference type="CDD" id="cd09274">
    <property type="entry name" value="RNase_HI_RT_Ty3"/>
    <property type="match status" value="1"/>
</dbReference>
<dbReference type="Pfam" id="PF17917">
    <property type="entry name" value="RT_RNaseH"/>
    <property type="match status" value="1"/>
</dbReference>
<dbReference type="PROSITE" id="PS50994">
    <property type="entry name" value="INTEGRASE"/>
    <property type="match status" value="1"/>
</dbReference>
<keyword evidence="14" id="KW-0695">RNA-directed DNA polymerase</keyword>
<evidence type="ECO:0000256" key="8">
    <source>
        <dbReference type="ARBA" id="ARBA00022723"/>
    </source>
</evidence>
<keyword evidence="24" id="KW-1185">Reference proteome</keyword>
<evidence type="ECO:0000259" key="21">
    <source>
        <dbReference type="PROSITE" id="PS50878"/>
    </source>
</evidence>
<evidence type="ECO:0000259" key="20">
    <source>
        <dbReference type="PROSITE" id="PS50013"/>
    </source>
</evidence>
<dbReference type="SUPFAM" id="SSF54160">
    <property type="entry name" value="Chromo domain-like"/>
    <property type="match status" value="1"/>
</dbReference>